<evidence type="ECO:0000256" key="9">
    <source>
        <dbReference type="ARBA" id="ARBA00023136"/>
    </source>
</evidence>
<dbReference type="Pfam" id="PF21687">
    <property type="entry name" value="T2SSK_1st"/>
    <property type="match status" value="1"/>
</dbReference>
<dbReference type="SUPFAM" id="SSF54523">
    <property type="entry name" value="Pili subunits"/>
    <property type="match status" value="1"/>
</dbReference>
<evidence type="ECO:0000256" key="6">
    <source>
        <dbReference type="ARBA" id="ARBA00022692"/>
    </source>
</evidence>
<evidence type="ECO:0000256" key="4">
    <source>
        <dbReference type="ARBA" id="ARBA00022475"/>
    </source>
</evidence>
<name>A0A6B2NJX1_9RHOB</name>
<keyword evidence="8 11" id="KW-1133">Transmembrane helix</keyword>
<dbReference type="InterPro" id="IPR049179">
    <property type="entry name" value="T2SSK_SAM-like_2nd"/>
</dbReference>
<evidence type="ECO:0000256" key="2">
    <source>
        <dbReference type="ARBA" id="ARBA00007246"/>
    </source>
</evidence>
<dbReference type="SUPFAM" id="SSF158544">
    <property type="entry name" value="GspK insert domain-like"/>
    <property type="match status" value="1"/>
</dbReference>
<keyword evidence="9 10" id="KW-0472">Membrane</keyword>
<comment type="caution">
    <text evidence="14">The sequence shown here is derived from an EMBL/GenBank/DDBJ whole genome shotgun (WGS) entry which is preliminary data.</text>
</comment>
<evidence type="ECO:0000256" key="8">
    <source>
        <dbReference type="ARBA" id="ARBA00022989"/>
    </source>
</evidence>
<dbReference type="NCBIfam" id="NF037980">
    <property type="entry name" value="T2SS_GspK"/>
    <property type="match status" value="1"/>
</dbReference>
<evidence type="ECO:0000256" key="10">
    <source>
        <dbReference type="PIRNR" id="PIRNR002786"/>
    </source>
</evidence>
<dbReference type="InterPro" id="IPR045584">
    <property type="entry name" value="Pilin-like"/>
</dbReference>
<evidence type="ECO:0000313" key="14">
    <source>
        <dbReference type="EMBL" id="NDW44296.1"/>
    </source>
</evidence>
<comment type="similarity">
    <text evidence="2 10">Belongs to the GSP K family.</text>
</comment>
<evidence type="ECO:0000256" key="3">
    <source>
        <dbReference type="ARBA" id="ARBA00022448"/>
    </source>
</evidence>
<dbReference type="GO" id="GO:0005886">
    <property type="term" value="C:plasma membrane"/>
    <property type="evidence" value="ECO:0007669"/>
    <property type="project" value="UniProtKB-SubCell"/>
</dbReference>
<dbReference type="PANTHER" id="PTHR38831">
    <property type="entry name" value="TYPE II SECRETION SYSTEM PROTEIN K"/>
    <property type="match status" value="1"/>
</dbReference>
<dbReference type="Pfam" id="PF03934">
    <property type="entry name" value="T2SSK"/>
    <property type="match status" value="1"/>
</dbReference>
<dbReference type="GO" id="GO:0009306">
    <property type="term" value="P:protein secretion"/>
    <property type="evidence" value="ECO:0007669"/>
    <property type="project" value="InterPro"/>
</dbReference>
<accession>A0A6B2NJX1</accession>
<evidence type="ECO:0000256" key="1">
    <source>
        <dbReference type="ARBA" id="ARBA00004533"/>
    </source>
</evidence>
<evidence type="ECO:0000259" key="12">
    <source>
        <dbReference type="Pfam" id="PF03934"/>
    </source>
</evidence>
<keyword evidence="6 11" id="KW-0812">Transmembrane</keyword>
<feature type="domain" description="T2SS protein K first SAM-like" evidence="13">
    <location>
        <begin position="104"/>
        <end position="198"/>
    </location>
</feature>
<reference evidence="14" key="1">
    <citation type="submission" date="2020-02" db="EMBL/GenBank/DDBJ databases">
        <title>Delineation of the pyrene-degrading pathway in Roseobacter clade bacteria by genomic analysis.</title>
        <authorList>
            <person name="Zhou H."/>
            <person name="Wang H."/>
        </authorList>
    </citation>
    <scope>NUCLEOTIDE SEQUENCE</scope>
    <source>
        <strain evidence="14">PrR005</strain>
    </source>
</reference>
<organism evidence="14">
    <name type="scientific">Ruegeria sp. PrR005</name>
    <dbReference type="NCBI Taxonomy" id="2706882"/>
    <lineage>
        <taxon>Bacteria</taxon>
        <taxon>Pseudomonadati</taxon>
        <taxon>Pseudomonadota</taxon>
        <taxon>Alphaproteobacteria</taxon>
        <taxon>Rhodobacterales</taxon>
        <taxon>Roseobacteraceae</taxon>
        <taxon>Ruegeria</taxon>
    </lineage>
</organism>
<dbReference type="Gene3D" id="1.10.40.60">
    <property type="entry name" value="EpsJ-like"/>
    <property type="match status" value="2"/>
</dbReference>
<keyword evidence="7" id="KW-0653">Protein transport</keyword>
<dbReference type="Gene3D" id="3.30.1300.30">
    <property type="entry name" value="GSPII I/J protein-like"/>
    <property type="match status" value="1"/>
</dbReference>
<dbReference type="PANTHER" id="PTHR38831:SF1">
    <property type="entry name" value="TYPE II SECRETION SYSTEM PROTEIN K-RELATED"/>
    <property type="match status" value="1"/>
</dbReference>
<keyword evidence="5 10" id="KW-0997">Cell inner membrane</keyword>
<dbReference type="RefSeq" id="WP_164128280.1">
    <property type="nucleotide sequence ID" value="NZ_JAAGOX010000007.1"/>
</dbReference>
<keyword evidence="3 10" id="KW-0813">Transport</keyword>
<dbReference type="AlphaFoldDB" id="A0A6B2NJX1"/>
<dbReference type="PIRSF" id="PIRSF002786">
    <property type="entry name" value="XcpX"/>
    <property type="match status" value="1"/>
</dbReference>
<comment type="subcellular location">
    <subcellularLocation>
        <location evidence="1 10">Cell inner membrane</location>
    </subcellularLocation>
</comment>
<protein>
    <recommendedName>
        <fullName evidence="10">Type II secretion system protein K</fullName>
    </recommendedName>
</protein>
<gene>
    <name evidence="14" type="primary">gspK</name>
    <name evidence="14" type="ORF">G0P99_04950</name>
</gene>
<dbReference type="InterPro" id="IPR049031">
    <property type="entry name" value="T2SSK_SAM-like_1st"/>
</dbReference>
<proteinExistence type="inferred from homology"/>
<evidence type="ECO:0000259" key="13">
    <source>
        <dbReference type="Pfam" id="PF21687"/>
    </source>
</evidence>
<feature type="transmembrane region" description="Helical" evidence="11">
    <location>
        <begin position="12"/>
        <end position="31"/>
    </location>
</feature>
<keyword evidence="4 10" id="KW-1003">Cell membrane</keyword>
<dbReference type="InterPro" id="IPR038072">
    <property type="entry name" value="GspK_central_sf"/>
</dbReference>
<evidence type="ECO:0000256" key="11">
    <source>
        <dbReference type="SAM" id="Phobius"/>
    </source>
</evidence>
<feature type="domain" description="T2SS protein K second SAM-like" evidence="12">
    <location>
        <begin position="203"/>
        <end position="248"/>
    </location>
</feature>
<dbReference type="EMBL" id="JAAGOX010000007">
    <property type="protein sequence ID" value="NDW44296.1"/>
    <property type="molecule type" value="Genomic_DNA"/>
</dbReference>
<evidence type="ECO:0000256" key="5">
    <source>
        <dbReference type="ARBA" id="ARBA00022519"/>
    </source>
</evidence>
<dbReference type="InterPro" id="IPR005628">
    <property type="entry name" value="GspK"/>
</dbReference>
<evidence type="ECO:0000256" key="7">
    <source>
        <dbReference type="ARBA" id="ARBA00022927"/>
    </source>
</evidence>
<sequence length="309" mass="33046">MRRDQGTSPGFVLLNALILVAVLAAAAVFVLGRAEGARLRQASLQTATQAGLYLDGFEALALALLRRDQQAGAVDGPDDAWAGAVHRVEIDRGQVTGRIDDLQGRFNINWLANPADLAALEGFRRLLTALDLRPELAAGIARTLHPDGPGQGGQAYARLRPPVAPVGGPVLLVDQLRQIPALSPRDYNRLAPYLAALPSDSQLNVNTAAPLVLQSLLPGLKSAGLDQLVQERATRPFVSVEAFLERAAPFLGEAGLAEGEDLRLAVGSLWFAADIAVELDGLVLQRVTVFERRPLPYGPRVAYRLETTP</sequence>